<dbReference type="GeneID" id="29114785"/>
<dbReference type="Proteomes" id="UP000077248">
    <property type="component" value="Unassembled WGS sequence"/>
</dbReference>
<evidence type="ECO:0000256" key="1">
    <source>
        <dbReference type="SAM" id="MobiDB-lite"/>
    </source>
</evidence>
<proteinExistence type="predicted"/>
<sequence>MGRAAADGFEKGSRRDRARHYHFRALRYATDMKQPFLLALAAAALLHVVSASADHPSRHDQAARTLDRMGAGGHGLRAYVRGVICVCGPLERVVRCEPKSQTLTSNTCFRVRCTRPMKDGRCRQAALQAKRNDNHATYSLPPPSADISPVKSPYQRPGREPVWAEKLKNPPNAAACSLRTGFA</sequence>
<dbReference type="RefSeq" id="XP_018384055.1">
    <property type="nucleotide sequence ID" value="XM_018529191.1"/>
</dbReference>
<dbReference type="AlphaFoldDB" id="A0A177DFI5"/>
<evidence type="ECO:0000313" key="3">
    <source>
        <dbReference type="Proteomes" id="UP000077248"/>
    </source>
</evidence>
<dbReference type="VEuPathDB" id="FungiDB:CC77DRAFT_1073608"/>
<gene>
    <name evidence="2" type="ORF">CC77DRAFT_1073608</name>
</gene>
<feature type="region of interest" description="Disordered" evidence="1">
    <location>
        <begin position="133"/>
        <end position="158"/>
    </location>
</feature>
<evidence type="ECO:0000313" key="2">
    <source>
        <dbReference type="EMBL" id="OAG18634.1"/>
    </source>
</evidence>
<name>A0A177DFI5_ALTAL</name>
<accession>A0A177DFI5</accession>
<dbReference type="KEGG" id="aalt:CC77DRAFT_1073608"/>
<keyword evidence="3" id="KW-1185">Reference proteome</keyword>
<reference evidence="2 3" key="1">
    <citation type="submission" date="2016-05" db="EMBL/GenBank/DDBJ databases">
        <title>Comparative analysis of secretome profiles of manganese(II)-oxidizing ascomycete fungi.</title>
        <authorList>
            <consortium name="DOE Joint Genome Institute"/>
            <person name="Zeiner C.A."/>
            <person name="Purvine S.O."/>
            <person name="Zink E.M."/>
            <person name="Wu S."/>
            <person name="Pasa-Tolic L."/>
            <person name="Chaput D.L."/>
            <person name="Haridas S."/>
            <person name="Grigoriev I.V."/>
            <person name="Santelli C.M."/>
            <person name="Hansel C.M."/>
        </authorList>
    </citation>
    <scope>NUCLEOTIDE SEQUENCE [LARGE SCALE GENOMIC DNA]</scope>
    <source>
        <strain evidence="2 3">SRC1lrK2f</strain>
    </source>
</reference>
<protein>
    <submittedName>
        <fullName evidence="2">Uncharacterized protein</fullName>
    </submittedName>
</protein>
<organism evidence="2 3">
    <name type="scientific">Alternaria alternata</name>
    <name type="common">Alternaria rot fungus</name>
    <name type="synonym">Torula alternata</name>
    <dbReference type="NCBI Taxonomy" id="5599"/>
    <lineage>
        <taxon>Eukaryota</taxon>
        <taxon>Fungi</taxon>
        <taxon>Dikarya</taxon>
        <taxon>Ascomycota</taxon>
        <taxon>Pezizomycotina</taxon>
        <taxon>Dothideomycetes</taxon>
        <taxon>Pleosporomycetidae</taxon>
        <taxon>Pleosporales</taxon>
        <taxon>Pleosporineae</taxon>
        <taxon>Pleosporaceae</taxon>
        <taxon>Alternaria</taxon>
        <taxon>Alternaria sect. Alternaria</taxon>
        <taxon>Alternaria alternata complex</taxon>
    </lineage>
</organism>
<dbReference type="EMBL" id="KV441483">
    <property type="protein sequence ID" value="OAG18634.1"/>
    <property type="molecule type" value="Genomic_DNA"/>
</dbReference>